<proteinExistence type="predicted"/>
<reference evidence="2 3" key="1">
    <citation type="journal article" date="2005" name="PLoS Biol.">
        <title>The genomes of Oryza sativa: a history of duplications.</title>
        <authorList>
            <person name="Yu J."/>
            <person name="Wang J."/>
            <person name="Lin W."/>
            <person name="Li S."/>
            <person name="Li H."/>
            <person name="Zhou J."/>
            <person name="Ni P."/>
            <person name="Dong W."/>
            <person name="Hu S."/>
            <person name="Zeng C."/>
            <person name="Zhang J."/>
            <person name="Zhang Y."/>
            <person name="Li R."/>
            <person name="Xu Z."/>
            <person name="Li S."/>
            <person name="Li X."/>
            <person name="Zheng H."/>
            <person name="Cong L."/>
            <person name="Lin L."/>
            <person name="Yin J."/>
            <person name="Geng J."/>
            <person name="Li G."/>
            <person name="Shi J."/>
            <person name="Liu J."/>
            <person name="Lv H."/>
            <person name="Li J."/>
            <person name="Wang J."/>
            <person name="Deng Y."/>
            <person name="Ran L."/>
            <person name="Shi X."/>
            <person name="Wang X."/>
            <person name="Wu Q."/>
            <person name="Li C."/>
            <person name="Ren X."/>
            <person name="Wang J."/>
            <person name="Wang X."/>
            <person name="Li D."/>
            <person name="Liu D."/>
            <person name="Zhang X."/>
            <person name="Ji Z."/>
            <person name="Zhao W."/>
            <person name="Sun Y."/>
            <person name="Zhang Z."/>
            <person name="Bao J."/>
            <person name="Han Y."/>
            <person name="Dong L."/>
            <person name="Ji J."/>
            <person name="Chen P."/>
            <person name="Wu S."/>
            <person name="Liu J."/>
            <person name="Xiao Y."/>
            <person name="Bu D."/>
            <person name="Tan J."/>
            <person name="Yang L."/>
            <person name="Ye C."/>
            <person name="Zhang J."/>
            <person name="Xu J."/>
            <person name="Zhou Y."/>
            <person name="Yu Y."/>
            <person name="Zhang B."/>
            <person name="Zhuang S."/>
            <person name="Wei H."/>
            <person name="Liu B."/>
            <person name="Lei M."/>
            <person name="Yu H."/>
            <person name="Li Y."/>
            <person name="Xu H."/>
            <person name="Wei S."/>
            <person name="He X."/>
            <person name="Fang L."/>
            <person name="Zhang Z."/>
            <person name="Zhang Y."/>
            <person name="Huang X."/>
            <person name="Su Z."/>
            <person name="Tong W."/>
            <person name="Li J."/>
            <person name="Tong Z."/>
            <person name="Li S."/>
            <person name="Ye J."/>
            <person name="Wang L."/>
            <person name="Fang L."/>
            <person name="Lei T."/>
            <person name="Chen C."/>
            <person name="Chen H."/>
            <person name="Xu Z."/>
            <person name="Li H."/>
            <person name="Huang H."/>
            <person name="Zhang F."/>
            <person name="Xu H."/>
            <person name="Li N."/>
            <person name="Zhao C."/>
            <person name="Li S."/>
            <person name="Dong L."/>
            <person name="Huang Y."/>
            <person name="Li L."/>
            <person name="Xi Y."/>
            <person name="Qi Q."/>
            <person name="Li W."/>
            <person name="Zhang B."/>
            <person name="Hu W."/>
            <person name="Zhang Y."/>
            <person name="Tian X."/>
            <person name="Jiao Y."/>
            <person name="Liang X."/>
            <person name="Jin J."/>
            <person name="Gao L."/>
            <person name="Zheng W."/>
            <person name="Hao B."/>
            <person name="Liu S."/>
            <person name="Wang W."/>
            <person name="Yuan L."/>
            <person name="Cao M."/>
            <person name="McDermott J."/>
            <person name="Samudrala R."/>
            <person name="Wang J."/>
            <person name="Wong G.K."/>
            <person name="Yang H."/>
        </authorList>
    </citation>
    <scope>NUCLEOTIDE SEQUENCE [LARGE SCALE GENOMIC DNA]</scope>
    <source>
        <strain evidence="3">cv. 93-11</strain>
    </source>
</reference>
<dbReference type="Gramene" id="BGIOSGA026117-TA">
    <property type="protein sequence ID" value="BGIOSGA026117-PA"/>
    <property type="gene ID" value="BGIOSGA026117"/>
</dbReference>
<keyword evidence="3" id="KW-1185">Reference proteome</keyword>
<dbReference type="Proteomes" id="UP000007015">
    <property type="component" value="Chromosome 7"/>
</dbReference>
<evidence type="ECO:0000313" key="3">
    <source>
        <dbReference type="Proteomes" id="UP000007015"/>
    </source>
</evidence>
<organism evidence="2 3">
    <name type="scientific">Oryza sativa subsp. indica</name>
    <name type="common">Rice</name>
    <dbReference type="NCBI Taxonomy" id="39946"/>
    <lineage>
        <taxon>Eukaryota</taxon>
        <taxon>Viridiplantae</taxon>
        <taxon>Streptophyta</taxon>
        <taxon>Embryophyta</taxon>
        <taxon>Tracheophyta</taxon>
        <taxon>Spermatophyta</taxon>
        <taxon>Magnoliopsida</taxon>
        <taxon>Liliopsida</taxon>
        <taxon>Poales</taxon>
        <taxon>Poaceae</taxon>
        <taxon>BOP clade</taxon>
        <taxon>Oryzoideae</taxon>
        <taxon>Oryzeae</taxon>
        <taxon>Oryzinae</taxon>
        <taxon>Oryza</taxon>
        <taxon>Oryza sativa</taxon>
    </lineage>
</organism>
<evidence type="ECO:0000313" key="2">
    <source>
        <dbReference type="EMBL" id="EEC82431.1"/>
    </source>
</evidence>
<dbReference type="EMBL" id="CM000132">
    <property type="protein sequence ID" value="EEC82431.1"/>
    <property type="molecule type" value="Genomic_DNA"/>
</dbReference>
<dbReference type="HOGENOM" id="CLU_2531330_0_0_1"/>
<protein>
    <submittedName>
        <fullName evidence="2">Uncharacterized protein</fullName>
    </submittedName>
</protein>
<accession>B8B8D1</accession>
<gene>
    <name evidence="2" type="ORF">OsI_26834</name>
</gene>
<dbReference type="AlphaFoldDB" id="B8B8D1"/>
<evidence type="ECO:0000256" key="1">
    <source>
        <dbReference type="SAM" id="MobiDB-lite"/>
    </source>
</evidence>
<feature type="compositionally biased region" description="Low complexity" evidence="1">
    <location>
        <begin position="26"/>
        <end position="35"/>
    </location>
</feature>
<feature type="region of interest" description="Disordered" evidence="1">
    <location>
        <begin position="1"/>
        <end position="35"/>
    </location>
</feature>
<name>B8B8D1_ORYSI</name>
<sequence length="93" mass="10108">MDRAGAKHGGGGRRRGRGDSEEDEVSAAAGGAVLGSEAEIREANSSEVYRLLLNIRGDKGFIRSCNSRGDGNKVSRSELKQQRSGQLWLRLHR</sequence>